<proteinExistence type="predicted"/>
<gene>
    <name evidence="1" type="ORF">GCM10009550_05490</name>
</gene>
<keyword evidence="2" id="KW-1185">Reference proteome</keyword>
<evidence type="ECO:0008006" key="3">
    <source>
        <dbReference type="Google" id="ProtNLM"/>
    </source>
</evidence>
<sequence length="140" mass="15093">MNDPPSTLPDVEVLVVDFLQDDPALTGVTVTNVVPPGFDGTTPAVLVSRMGGVWIDDQRLDTPIVQLECYGPDKQAANTTAIAARVRMLHMIGLALPVTGTATAVIADCIETDGPRWLPDYLHSAADRYVSFHKLTIRPL</sequence>
<dbReference type="Proteomes" id="UP001500665">
    <property type="component" value="Unassembled WGS sequence"/>
</dbReference>
<evidence type="ECO:0000313" key="2">
    <source>
        <dbReference type="Proteomes" id="UP001500665"/>
    </source>
</evidence>
<organism evidence="1 2">
    <name type="scientific">Actinocorallia libanotica</name>
    <dbReference type="NCBI Taxonomy" id="46162"/>
    <lineage>
        <taxon>Bacteria</taxon>
        <taxon>Bacillati</taxon>
        <taxon>Actinomycetota</taxon>
        <taxon>Actinomycetes</taxon>
        <taxon>Streptosporangiales</taxon>
        <taxon>Thermomonosporaceae</taxon>
        <taxon>Actinocorallia</taxon>
    </lineage>
</organism>
<protein>
    <recommendedName>
        <fullName evidence="3">DUF3168 domain-containing protein</fullName>
    </recommendedName>
</protein>
<evidence type="ECO:0000313" key="1">
    <source>
        <dbReference type="EMBL" id="GAA0938098.1"/>
    </source>
</evidence>
<dbReference type="EMBL" id="BAAAHH010000001">
    <property type="protein sequence ID" value="GAA0938098.1"/>
    <property type="molecule type" value="Genomic_DNA"/>
</dbReference>
<dbReference type="RefSeq" id="WP_344236282.1">
    <property type="nucleotide sequence ID" value="NZ_BAAAHH010000001.1"/>
</dbReference>
<reference evidence="1 2" key="1">
    <citation type="journal article" date="2019" name="Int. J. Syst. Evol. Microbiol.">
        <title>The Global Catalogue of Microorganisms (GCM) 10K type strain sequencing project: providing services to taxonomists for standard genome sequencing and annotation.</title>
        <authorList>
            <consortium name="The Broad Institute Genomics Platform"/>
            <consortium name="The Broad Institute Genome Sequencing Center for Infectious Disease"/>
            <person name="Wu L."/>
            <person name="Ma J."/>
        </authorList>
    </citation>
    <scope>NUCLEOTIDE SEQUENCE [LARGE SCALE GENOMIC DNA]</scope>
    <source>
        <strain evidence="1 2">JCM 10696</strain>
    </source>
</reference>
<comment type="caution">
    <text evidence="1">The sequence shown here is derived from an EMBL/GenBank/DDBJ whole genome shotgun (WGS) entry which is preliminary data.</text>
</comment>
<accession>A0ABN1Q765</accession>
<name>A0ABN1Q765_9ACTN</name>